<reference evidence="2 3" key="1">
    <citation type="submission" date="2024-07" db="EMBL/GenBank/DDBJ databases">
        <title>The genome sequence of type strain Sediminicola luteus GDMCC 1.2596T.</title>
        <authorList>
            <person name="Liu Y."/>
        </authorList>
    </citation>
    <scope>NUCLEOTIDE SEQUENCE [LARGE SCALE GENOMIC DNA]</scope>
    <source>
        <strain evidence="2 3">GDMCC 1.2596</strain>
    </source>
</reference>
<evidence type="ECO:0000313" key="2">
    <source>
        <dbReference type="EMBL" id="MET7029474.1"/>
    </source>
</evidence>
<evidence type="ECO:0000256" key="1">
    <source>
        <dbReference type="SAM" id="SignalP"/>
    </source>
</evidence>
<dbReference type="Gene3D" id="2.40.128.490">
    <property type="entry name" value="Uncharacterised protein PF14869, DUF4488"/>
    <property type="match status" value="1"/>
</dbReference>
<accession>A0ABV2TYW6</accession>
<proteinExistence type="predicted"/>
<evidence type="ECO:0008006" key="4">
    <source>
        <dbReference type="Google" id="ProtNLM"/>
    </source>
</evidence>
<dbReference type="EMBL" id="JBEWYP010000004">
    <property type="protein sequence ID" value="MET7029474.1"/>
    <property type="molecule type" value="Genomic_DNA"/>
</dbReference>
<keyword evidence="1" id="KW-0732">Signal</keyword>
<feature type="signal peptide" evidence="1">
    <location>
        <begin position="1"/>
        <end position="24"/>
    </location>
</feature>
<dbReference type="RefSeq" id="WP_354618294.1">
    <property type="nucleotide sequence ID" value="NZ_JBEWYP010000004.1"/>
</dbReference>
<comment type="caution">
    <text evidence="2">The sequence shown here is derived from an EMBL/GenBank/DDBJ whole genome shotgun (WGS) entry which is preliminary data.</text>
</comment>
<protein>
    <recommendedName>
        <fullName evidence="4">Membrane or secreted protein</fullName>
    </recommendedName>
</protein>
<feature type="chain" id="PRO_5046436227" description="Membrane or secreted protein" evidence="1">
    <location>
        <begin position="25"/>
        <end position="241"/>
    </location>
</feature>
<keyword evidence="3" id="KW-1185">Reference proteome</keyword>
<gene>
    <name evidence="2" type="ORF">ABXZ32_08705</name>
</gene>
<organism evidence="2 3">
    <name type="scientific">Sediminicola luteus</name>
    <dbReference type="NCBI Taxonomy" id="319238"/>
    <lineage>
        <taxon>Bacteria</taxon>
        <taxon>Pseudomonadati</taxon>
        <taxon>Bacteroidota</taxon>
        <taxon>Flavobacteriia</taxon>
        <taxon>Flavobacteriales</taxon>
        <taxon>Flavobacteriaceae</taxon>
        <taxon>Sediminicola</taxon>
    </lineage>
</organism>
<dbReference type="Proteomes" id="UP001549773">
    <property type="component" value="Unassembled WGS sequence"/>
</dbReference>
<sequence>MNPKKMIRYSVFVVFFSTLSIVRAQIPSNAYTFESLKDDITTSHLFLMDKNYLVHTSYSENPANFIKTVGGFYEIKNDHIVLNLEFNSNYKYDSISTITIPYSFKNNQLYLEFDGSHNKMKTDPHKPQELDGKWLMAGRVTEEGESRRDTTGPRKTMKFLLNGHFQWIAFNTETMEFFGSGGGAFSSENGTYSEHIQFFSRDNSRAGATLGFTYDIKDGDWHHMGKSSKGDPLHEIWSPRK</sequence>
<name>A0ABV2TYW6_9FLAO</name>
<evidence type="ECO:0000313" key="3">
    <source>
        <dbReference type="Proteomes" id="UP001549773"/>
    </source>
</evidence>